<sequence>MSLAVDPNNPAHMVAAWMQVMGSPGAETGTMTLTASSSDGGSTWSPPVPAPGGQVCSGGTLPDVGDPSLSFGPDGRVYLGRNALAGPVFMTTSPPGTWPPQWTPATIVDSRADDSDTVVADPLSPGTAYVTFTNLSTGALMLATTHDGGQTFAVTPIDQPVDESDVLSRMVVLSDGKTLLNVFHRCPLACQAPSHDLYATRSTDGGASWSTPSKIATVPSDGAKIVDPQNGNEFGSDGAVSSLAAGPNNSAYLAWTTCTLSQVNPLDCAQNSPGEVMVASSADSGATWSSPTDVHRPAETFQANVAVAANGTIGLTWYDFTDNSSTNPILPTTRWLARSDDGGKTFSTSHVLGGPFDMRAVHNGSKEVGDYQSLVPAPGGFEAAFTLGCSASAPCQAPDPADIFAAFAGS</sequence>
<protein>
    <recommendedName>
        <fullName evidence="3">Exo-alpha-sialidase</fullName>
    </recommendedName>
</protein>
<dbReference type="InterPro" id="IPR015943">
    <property type="entry name" value="WD40/YVTN_repeat-like_dom_sf"/>
</dbReference>
<gene>
    <name evidence="1" type="ORF">M878_31605</name>
</gene>
<reference evidence="1 2" key="1">
    <citation type="journal article" date="2014" name="Genome Announc.">
        <title>Draft Genome Sequence of Streptomyces roseochromogenes subsp. oscitans DS 12.976, Producer of the Aminocoumarin Antibiotic Clorobiocin.</title>
        <authorList>
            <person name="Ruckert C."/>
            <person name="Kalinowski J."/>
            <person name="Heide L."/>
            <person name="Apel A.K."/>
        </authorList>
    </citation>
    <scope>NUCLEOTIDE SEQUENCE [LARGE SCALE GENOMIC DNA]</scope>
    <source>
        <strain evidence="1 2">DS 12.976</strain>
    </source>
</reference>
<dbReference type="RefSeq" id="WP_023551018.1">
    <property type="nucleotide sequence ID" value="NZ_CM002285.1"/>
</dbReference>
<dbReference type="Gene3D" id="2.130.10.10">
    <property type="entry name" value="YVTN repeat-like/Quinoprotein amine dehydrogenase"/>
    <property type="match status" value="1"/>
</dbReference>
<keyword evidence="2" id="KW-1185">Reference proteome</keyword>
<evidence type="ECO:0000313" key="1">
    <source>
        <dbReference type="EMBL" id="EST24229.1"/>
    </source>
</evidence>
<organism evidence="1 2">
    <name type="scientific">Streptomyces roseochromogenus subsp. oscitans DS 12.976</name>
    <dbReference type="NCBI Taxonomy" id="1352936"/>
    <lineage>
        <taxon>Bacteria</taxon>
        <taxon>Bacillati</taxon>
        <taxon>Actinomycetota</taxon>
        <taxon>Actinomycetes</taxon>
        <taxon>Kitasatosporales</taxon>
        <taxon>Streptomycetaceae</taxon>
        <taxon>Streptomyces</taxon>
    </lineage>
</organism>
<dbReference type="Proteomes" id="UP000017984">
    <property type="component" value="Chromosome"/>
</dbReference>
<proteinExistence type="predicted"/>
<dbReference type="STRING" id="1352936.M878_31605"/>
<dbReference type="PATRIC" id="fig|1352936.5.peg.6584"/>
<comment type="caution">
    <text evidence="1">The sequence shown here is derived from an EMBL/GenBank/DDBJ whole genome shotgun (WGS) entry which is preliminary data.</text>
</comment>
<dbReference type="CDD" id="cd15482">
    <property type="entry name" value="Sialidase_non-viral"/>
    <property type="match status" value="1"/>
</dbReference>
<evidence type="ECO:0008006" key="3">
    <source>
        <dbReference type="Google" id="ProtNLM"/>
    </source>
</evidence>
<dbReference type="SUPFAM" id="SSF110296">
    <property type="entry name" value="Oligoxyloglucan reducing end-specific cellobiohydrolase"/>
    <property type="match status" value="1"/>
</dbReference>
<dbReference type="EMBL" id="AWQX01000269">
    <property type="protein sequence ID" value="EST24229.1"/>
    <property type="molecule type" value="Genomic_DNA"/>
</dbReference>
<dbReference type="HOGENOM" id="CLU_569476_0_0_11"/>
<accession>V6K5K0</accession>
<dbReference type="Gene3D" id="2.120.10.10">
    <property type="match status" value="1"/>
</dbReference>
<evidence type="ECO:0000313" key="2">
    <source>
        <dbReference type="Proteomes" id="UP000017984"/>
    </source>
</evidence>
<dbReference type="InterPro" id="IPR036278">
    <property type="entry name" value="Sialidase_sf"/>
</dbReference>
<dbReference type="AlphaFoldDB" id="V6K5K0"/>
<name>V6K5K0_STRRC</name>
<dbReference type="SUPFAM" id="SSF50939">
    <property type="entry name" value="Sialidases"/>
    <property type="match status" value="1"/>
</dbReference>